<organism evidence="6 7">
    <name type="scientific">Peloplasma aerotolerans</name>
    <dbReference type="NCBI Taxonomy" id="3044389"/>
    <lineage>
        <taxon>Bacteria</taxon>
        <taxon>Bacillati</taxon>
        <taxon>Mycoplasmatota</taxon>
        <taxon>Mollicutes</taxon>
        <taxon>Acholeplasmatales</taxon>
        <taxon>Acholeplasmataceae</taxon>
        <taxon>Peloplasma</taxon>
    </lineage>
</organism>
<feature type="active site" description="Nucleophile" evidence="4">
    <location>
        <position position="42"/>
    </location>
</feature>
<dbReference type="SUPFAM" id="SSF52151">
    <property type="entry name" value="FabD/lysophospholipase-like"/>
    <property type="match status" value="1"/>
</dbReference>
<dbReference type="RefSeq" id="WP_282838711.1">
    <property type="nucleotide sequence ID" value="NZ_JASCXW010000003.1"/>
</dbReference>
<evidence type="ECO:0000256" key="1">
    <source>
        <dbReference type="ARBA" id="ARBA00022801"/>
    </source>
</evidence>
<feature type="domain" description="PNPLA" evidence="5">
    <location>
        <begin position="7"/>
        <end position="186"/>
    </location>
</feature>
<keyword evidence="1 4" id="KW-0378">Hydrolase</keyword>
<feature type="active site" description="Proton acceptor" evidence="4">
    <location>
        <position position="173"/>
    </location>
</feature>
<dbReference type="GO" id="GO:0016787">
    <property type="term" value="F:hydrolase activity"/>
    <property type="evidence" value="ECO:0007669"/>
    <property type="project" value="UniProtKB-UniRule"/>
</dbReference>
<accession>A0AAW6U9V5</accession>
<proteinExistence type="predicted"/>
<keyword evidence="2 4" id="KW-0442">Lipid degradation</keyword>
<feature type="short sequence motif" description="DGA/G" evidence="4">
    <location>
        <begin position="173"/>
        <end position="175"/>
    </location>
</feature>
<evidence type="ECO:0000256" key="2">
    <source>
        <dbReference type="ARBA" id="ARBA00022963"/>
    </source>
</evidence>
<dbReference type="AlphaFoldDB" id="A0AAW6U9V5"/>
<evidence type="ECO:0000259" key="5">
    <source>
        <dbReference type="PROSITE" id="PS51635"/>
    </source>
</evidence>
<dbReference type="PROSITE" id="PS51635">
    <property type="entry name" value="PNPLA"/>
    <property type="match status" value="1"/>
</dbReference>
<evidence type="ECO:0000313" key="7">
    <source>
        <dbReference type="Proteomes" id="UP001431532"/>
    </source>
</evidence>
<reference evidence="6" key="1">
    <citation type="submission" date="2023-05" db="EMBL/GenBank/DDBJ databases">
        <title>Mariniplasma microaerophilum sp. nov., a novel anaerobic mollicute isolated from terrestrial mud volcano, Taman Peninsula, Russia.</title>
        <authorList>
            <person name="Khomyakova M.A."/>
            <person name="Merkel A.Y."/>
            <person name="Slobodkin A.I."/>
        </authorList>
    </citation>
    <scope>NUCLEOTIDE SEQUENCE</scope>
    <source>
        <strain evidence="6">M4Ah</strain>
    </source>
</reference>
<evidence type="ECO:0000313" key="6">
    <source>
        <dbReference type="EMBL" id="MDI6452296.1"/>
    </source>
</evidence>
<protein>
    <submittedName>
        <fullName evidence="6">Patatin-like phospholipase family protein</fullName>
    </submittedName>
</protein>
<dbReference type="PANTHER" id="PTHR14226:SF29">
    <property type="entry name" value="NEUROPATHY TARGET ESTERASE SWS"/>
    <property type="match status" value="1"/>
</dbReference>
<dbReference type="Gene3D" id="3.40.1090.10">
    <property type="entry name" value="Cytosolic phospholipase A2 catalytic domain"/>
    <property type="match status" value="1"/>
</dbReference>
<dbReference type="Proteomes" id="UP001431532">
    <property type="component" value="Unassembled WGS sequence"/>
</dbReference>
<comment type="caution">
    <text evidence="6">The sequence shown here is derived from an EMBL/GenBank/DDBJ whole genome shotgun (WGS) entry which is preliminary data.</text>
</comment>
<dbReference type="GO" id="GO:0016042">
    <property type="term" value="P:lipid catabolic process"/>
    <property type="evidence" value="ECO:0007669"/>
    <property type="project" value="UniProtKB-UniRule"/>
</dbReference>
<name>A0AAW6U9V5_9MOLU</name>
<sequence>MKSKVGLALGGGGARGSYQIGVLKALDDAKVFKNIRHISGSSIGAINTLMILGELSFDHMIDLWQSISNDDLYGLNFERFKKDRLGMYSLDEMHERLLKEVPLTKIRKNKIQGFATAAKINKDSLLEQIMIHHMEKTTFHLNKFSDPHRAVLASASIPVLFGSTTIDDTHYVDGGVIDNCPIQPLIDAGCDIIIAVPIDGRFHPKKFKKEDILLIDIETRKLFHTIPYDILDFKPEVVKNKVEYGYQMGNMMIQKLIDLKYLNQRGSWNRPEGHTLISITKDEEKKIIKEVNN</sequence>
<feature type="short sequence motif" description="GXSXG" evidence="4">
    <location>
        <begin position="40"/>
        <end position="44"/>
    </location>
</feature>
<evidence type="ECO:0000256" key="4">
    <source>
        <dbReference type="PROSITE-ProRule" id="PRU01161"/>
    </source>
</evidence>
<dbReference type="Pfam" id="PF01734">
    <property type="entry name" value="Patatin"/>
    <property type="match status" value="1"/>
</dbReference>
<dbReference type="InterPro" id="IPR050301">
    <property type="entry name" value="NTE"/>
</dbReference>
<gene>
    <name evidence="6" type="ORF">QJ521_01860</name>
</gene>
<dbReference type="EMBL" id="JASCXW010000003">
    <property type="protein sequence ID" value="MDI6452296.1"/>
    <property type="molecule type" value="Genomic_DNA"/>
</dbReference>
<evidence type="ECO:0000256" key="3">
    <source>
        <dbReference type="ARBA" id="ARBA00023098"/>
    </source>
</evidence>
<keyword evidence="3 4" id="KW-0443">Lipid metabolism</keyword>
<dbReference type="InterPro" id="IPR002641">
    <property type="entry name" value="PNPLA_dom"/>
</dbReference>
<feature type="short sequence motif" description="GXGXXG" evidence="4">
    <location>
        <begin position="11"/>
        <end position="16"/>
    </location>
</feature>
<dbReference type="PANTHER" id="PTHR14226">
    <property type="entry name" value="NEUROPATHY TARGET ESTERASE/SWISS CHEESE D.MELANOGASTER"/>
    <property type="match status" value="1"/>
</dbReference>
<keyword evidence="7" id="KW-1185">Reference proteome</keyword>
<dbReference type="InterPro" id="IPR016035">
    <property type="entry name" value="Acyl_Trfase/lysoPLipase"/>
</dbReference>